<dbReference type="NCBIfam" id="TIGR00548">
    <property type="entry name" value="lolB"/>
    <property type="match status" value="1"/>
</dbReference>
<dbReference type="InterPro" id="IPR004565">
    <property type="entry name" value="OM_lipoprot_LolB"/>
</dbReference>
<comment type="caution">
    <text evidence="15">The sequence shown here is derived from an EMBL/GenBank/DDBJ whole genome shotgun (WGS) entry which is preliminary data.</text>
</comment>
<dbReference type="GO" id="GO:0044874">
    <property type="term" value="P:lipoprotein localization to outer membrane"/>
    <property type="evidence" value="ECO:0007669"/>
    <property type="project" value="UniProtKB-UniRule"/>
</dbReference>
<keyword evidence="12 13" id="KW-0449">Lipoprotein</keyword>
<dbReference type="RefSeq" id="WP_133323324.1">
    <property type="nucleotide sequence ID" value="NZ_SMTF01000015.1"/>
</dbReference>
<evidence type="ECO:0000256" key="8">
    <source>
        <dbReference type="ARBA" id="ARBA00023136"/>
    </source>
</evidence>
<comment type="subcellular location">
    <subcellularLocation>
        <location evidence="1 13">Cell outer membrane</location>
        <topology evidence="1 13">Lipid-anchor</topology>
    </subcellularLocation>
</comment>
<keyword evidence="6 13" id="KW-0732">Signal</keyword>
<comment type="function">
    <text evidence="13">Plays a critical role in the incorporation of lipoproteins in the outer membrane after they are released by the LolA protein.</text>
</comment>
<keyword evidence="9 13" id="KW-0564">Palmitate</keyword>
<evidence type="ECO:0000313" key="15">
    <source>
        <dbReference type="EMBL" id="TDK21769.1"/>
    </source>
</evidence>
<evidence type="ECO:0000256" key="2">
    <source>
        <dbReference type="ARBA" id="ARBA00009696"/>
    </source>
</evidence>
<comment type="subunit">
    <text evidence="3 13">Monomer.</text>
</comment>
<dbReference type="Pfam" id="PF03550">
    <property type="entry name" value="LolB"/>
    <property type="match status" value="1"/>
</dbReference>
<comment type="similarity">
    <text evidence="2 13">Belongs to the LolB family.</text>
</comment>
<organism evidence="15 16">
    <name type="scientific">Luteimonas aestuarii</name>
    <dbReference type="NCBI Taxonomy" id="453837"/>
    <lineage>
        <taxon>Bacteria</taxon>
        <taxon>Pseudomonadati</taxon>
        <taxon>Pseudomonadota</taxon>
        <taxon>Gammaproteobacteria</taxon>
        <taxon>Lysobacterales</taxon>
        <taxon>Lysobacteraceae</taxon>
        <taxon>Luteimonas</taxon>
    </lineage>
</organism>
<dbReference type="GO" id="GO:0009279">
    <property type="term" value="C:cell outer membrane"/>
    <property type="evidence" value="ECO:0007669"/>
    <property type="project" value="UniProtKB-SubCell"/>
</dbReference>
<protein>
    <recommendedName>
        <fullName evidence="4 13">Outer-membrane lipoprotein LolB</fullName>
    </recommendedName>
</protein>
<name>A0A4R5TJH7_9GAMM</name>
<feature type="signal peptide" evidence="14">
    <location>
        <begin position="1"/>
        <end position="22"/>
    </location>
</feature>
<keyword evidence="11 13" id="KW-0998">Cell outer membrane</keyword>
<keyword evidence="7 13" id="KW-0653">Protein transport</keyword>
<sequence>MNRLFPRFAITCVVAMALSACATQPRRPAGPADEAAARMHDQQRAAITGWQLSGRLAVSSGSQGGSGRIEWSQDGDRYVISLSAPVTRQSWRLTGDPTGARLEGVEGGPLEGDDSERMLLAATGWRIPVRAMVAWVRGIAASEDMAAPARVVHGADNLPASLEQLGWRIDYRDWHPAATDRPALPRRMDVVDAARGDARVRLIVDQWQVTQAQAVQPGIGIEMLDAAGELAAALARLDLEDPAADLRRQVAGGDLRPLVVCGFACLAPGDPEGVLPEGEVRILDGSGDVVLGDRHLRLKHKAEAYARAYNQALVAWHTEAEGAPVARPGRVD</sequence>
<evidence type="ECO:0000313" key="16">
    <source>
        <dbReference type="Proteomes" id="UP000294796"/>
    </source>
</evidence>
<dbReference type="HAMAP" id="MF_00233">
    <property type="entry name" value="LolB"/>
    <property type="match status" value="1"/>
</dbReference>
<evidence type="ECO:0000256" key="14">
    <source>
        <dbReference type="SAM" id="SignalP"/>
    </source>
</evidence>
<dbReference type="GO" id="GO:0015031">
    <property type="term" value="P:protein transport"/>
    <property type="evidence" value="ECO:0007669"/>
    <property type="project" value="UniProtKB-KW"/>
</dbReference>
<evidence type="ECO:0000256" key="13">
    <source>
        <dbReference type="HAMAP-Rule" id="MF_00233"/>
    </source>
</evidence>
<accession>A0A4R5TJH7</accession>
<dbReference type="Gene3D" id="2.50.20.10">
    <property type="entry name" value="Lipoprotein localisation LolA/LolB/LppX"/>
    <property type="match status" value="1"/>
</dbReference>
<dbReference type="InterPro" id="IPR029046">
    <property type="entry name" value="LolA/LolB/LppX"/>
</dbReference>
<evidence type="ECO:0000256" key="10">
    <source>
        <dbReference type="ARBA" id="ARBA00023186"/>
    </source>
</evidence>
<evidence type="ECO:0000256" key="6">
    <source>
        <dbReference type="ARBA" id="ARBA00022729"/>
    </source>
</evidence>
<evidence type="ECO:0000256" key="1">
    <source>
        <dbReference type="ARBA" id="ARBA00004459"/>
    </source>
</evidence>
<dbReference type="CDD" id="cd16326">
    <property type="entry name" value="LolB"/>
    <property type="match status" value="1"/>
</dbReference>
<dbReference type="SUPFAM" id="SSF89392">
    <property type="entry name" value="Prokaryotic lipoproteins and lipoprotein localization factors"/>
    <property type="match status" value="1"/>
</dbReference>
<evidence type="ECO:0000256" key="9">
    <source>
        <dbReference type="ARBA" id="ARBA00023139"/>
    </source>
</evidence>
<dbReference type="PROSITE" id="PS51257">
    <property type="entry name" value="PROKAR_LIPOPROTEIN"/>
    <property type="match status" value="1"/>
</dbReference>
<gene>
    <name evidence="13 15" type="primary">lolB</name>
    <name evidence="15" type="ORF">E2F46_14620</name>
</gene>
<dbReference type="OrthoDB" id="9797618at2"/>
<evidence type="ECO:0000256" key="11">
    <source>
        <dbReference type="ARBA" id="ARBA00023237"/>
    </source>
</evidence>
<feature type="chain" id="PRO_5020467266" description="Outer-membrane lipoprotein LolB" evidence="14">
    <location>
        <begin position="23"/>
        <end position="332"/>
    </location>
</feature>
<evidence type="ECO:0000256" key="4">
    <source>
        <dbReference type="ARBA" id="ARBA00016202"/>
    </source>
</evidence>
<evidence type="ECO:0000256" key="3">
    <source>
        <dbReference type="ARBA" id="ARBA00011245"/>
    </source>
</evidence>
<keyword evidence="8 13" id="KW-0472">Membrane</keyword>
<keyword evidence="16" id="KW-1185">Reference proteome</keyword>
<evidence type="ECO:0000256" key="7">
    <source>
        <dbReference type="ARBA" id="ARBA00022927"/>
    </source>
</evidence>
<evidence type="ECO:0000256" key="5">
    <source>
        <dbReference type="ARBA" id="ARBA00022448"/>
    </source>
</evidence>
<proteinExistence type="inferred from homology"/>
<dbReference type="Proteomes" id="UP000294796">
    <property type="component" value="Unassembled WGS sequence"/>
</dbReference>
<keyword evidence="5 13" id="KW-0813">Transport</keyword>
<evidence type="ECO:0000256" key="12">
    <source>
        <dbReference type="ARBA" id="ARBA00023288"/>
    </source>
</evidence>
<keyword evidence="10 13" id="KW-0143">Chaperone</keyword>
<dbReference type="AlphaFoldDB" id="A0A4R5TJH7"/>
<reference evidence="15 16" key="1">
    <citation type="submission" date="2019-03" db="EMBL/GenBank/DDBJ databases">
        <title>Luteimonas zhaokaii sp.nov., isolated from the rectal contents of Plateau pika in Yushu, Qinghai Province, China.</title>
        <authorList>
            <person name="Zhang G."/>
        </authorList>
    </citation>
    <scope>NUCLEOTIDE SEQUENCE [LARGE SCALE GENOMIC DNA]</scope>
    <source>
        <strain evidence="15 16">B9</strain>
    </source>
</reference>
<dbReference type="EMBL" id="SMTF01000015">
    <property type="protein sequence ID" value="TDK21769.1"/>
    <property type="molecule type" value="Genomic_DNA"/>
</dbReference>